<keyword evidence="2" id="KW-1185">Reference proteome</keyword>
<gene>
    <name evidence="1" type="ORF">NRIC_36220</name>
</gene>
<name>A0A4P5PH29_9ENTE</name>
<comment type="caution">
    <text evidence="1">The sequence shown here is derived from an EMBL/GenBank/DDBJ whole genome shotgun (WGS) entry which is preliminary data.</text>
</comment>
<dbReference type="Proteomes" id="UP000290567">
    <property type="component" value="Unassembled WGS sequence"/>
</dbReference>
<accession>A0A4P5PH29</accession>
<dbReference type="RefSeq" id="WP_146624103.1">
    <property type="nucleotide sequence ID" value="NZ_BJCC01000037.1"/>
</dbReference>
<dbReference type="EMBL" id="BJCC01000037">
    <property type="protein sequence ID" value="GCF95731.1"/>
    <property type="molecule type" value="Genomic_DNA"/>
</dbReference>
<reference evidence="2" key="1">
    <citation type="submission" date="2019-02" db="EMBL/GenBank/DDBJ databases">
        <title>Draft genome sequence of Enterococcus sp. Gos25-1.</title>
        <authorList>
            <person name="Tanaka N."/>
            <person name="Shiwa Y."/>
            <person name="Fujita N."/>
        </authorList>
    </citation>
    <scope>NUCLEOTIDE SEQUENCE [LARGE SCALE GENOMIC DNA]</scope>
    <source>
        <strain evidence="2">Gos25-1</strain>
    </source>
</reference>
<protein>
    <submittedName>
        <fullName evidence="1">Uncharacterized protein</fullName>
    </submittedName>
</protein>
<dbReference type="AlphaFoldDB" id="A0A4P5PH29"/>
<proteinExistence type="predicted"/>
<sequence length="63" mass="7444">MLNPFINAGLEIALKELYRDKVTTEQLYPTTDIQKERLIVYVYPDHLKFVFVDQEQEAAELLE</sequence>
<dbReference type="OrthoDB" id="2187062at2"/>
<organism evidence="1 2">
    <name type="scientific">Enterococcus florum</name>
    <dbReference type="NCBI Taxonomy" id="2480627"/>
    <lineage>
        <taxon>Bacteria</taxon>
        <taxon>Bacillati</taxon>
        <taxon>Bacillota</taxon>
        <taxon>Bacilli</taxon>
        <taxon>Lactobacillales</taxon>
        <taxon>Enterococcaceae</taxon>
        <taxon>Enterococcus</taxon>
    </lineage>
</organism>
<evidence type="ECO:0000313" key="1">
    <source>
        <dbReference type="EMBL" id="GCF95731.1"/>
    </source>
</evidence>
<evidence type="ECO:0000313" key="2">
    <source>
        <dbReference type="Proteomes" id="UP000290567"/>
    </source>
</evidence>